<dbReference type="Pfam" id="PF23023">
    <property type="entry name" value="Anti-Pycsar_Apyc1"/>
    <property type="match status" value="1"/>
</dbReference>
<dbReference type="PANTHER" id="PTHR46018">
    <property type="entry name" value="ZINC PHOSPHODIESTERASE ELAC PROTEIN 1"/>
    <property type="match status" value="1"/>
</dbReference>
<dbReference type="AlphaFoldDB" id="A0A420AIH0"/>
<evidence type="ECO:0000256" key="6">
    <source>
        <dbReference type="ARBA" id="ARBA00022801"/>
    </source>
</evidence>
<dbReference type="SUPFAM" id="SSF56281">
    <property type="entry name" value="Metallo-hydrolase/oxidoreductase"/>
    <property type="match status" value="1"/>
</dbReference>
<feature type="binding site" evidence="8">
    <location>
        <position position="83"/>
    </location>
    <ligand>
        <name>Zn(2+)</name>
        <dbReference type="ChEBI" id="CHEBI:29105"/>
        <label>2</label>
        <note>catalytic</note>
    </ligand>
</feature>
<evidence type="ECO:0000313" key="9">
    <source>
        <dbReference type="EMBL" id="RKE44304.1"/>
    </source>
</evidence>
<keyword evidence="4 8" id="KW-0479">Metal-binding</keyword>
<proteinExistence type="inferred from homology"/>
<evidence type="ECO:0000256" key="2">
    <source>
        <dbReference type="ARBA" id="ARBA00022694"/>
    </source>
</evidence>
<feature type="binding site" evidence="8">
    <location>
        <position position="78"/>
    </location>
    <ligand>
        <name>Zn(2+)</name>
        <dbReference type="ChEBI" id="CHEBI:29105"/>
        <label>1</label>
        <note>catalytic</note>
    </ligand>
</feature>
<keyword evidence="7 8" id="KW-0862">Zinc</keyword>
<feature type="binding site" evidence="8">
    <location>
        <position position="286"/>
    </location>
    <ligand>
        <name>Zn(2+)</name>
        <dbReference type="ChEBI" id="CHEBI:29105"/>
        <label>2</label>
        <note>catalytic</note>
    </ligand>
</feature>
<evidence type="ECO:0000313" key="10">
    <source>
        <dbReference type="Proteomes" id="UP000286246"/>
    </source>
</evidence>
<comment type="caution">
    <text evidence="9">The sequence shown here is derived from an EMBL/GenBank/DDBJ whole genome shotgun (WGS) entry which is preliminary data.</text>
</comment>
<name>A0A420AIH0_SPHD1</name>
<reference evidence="9 10" key="1">
    <citation type="submission" date="2018-09" db="EMBL/GenBank/DDBJ databases">
        <title>Genomic Encyclopedia of Type Strains, Phase III (KMG-III): the genomes of soil and plant-associated and newly described type strains.</title>
        <authorList>
            <person name="Whitman W."/>
        </authorList>
    </citation>
    <scope>NUCLEOTIDE SEQUENCE [LARGE SCALE GENOMIC DNA]</scope>
    <source>
        <strain evidence="9 10">CECT 7938</strain>
    </source>
</reference>
<accession>A0A420AIH0</accession>
<protein>
    <recommendedName>
        <fullName evidence="8">Ribonuclease Z</fullName>
        <shortName evidence="8">RNase Z</shortName>
        <ecNumber evidence="8">3.1.26.11</ecNumber>
    </recommendedName>
    <alternativeName>
        <fullName evidence="8">tRNA 3 endonuclease</fullName>
    </alternativeName>
    <alternativeName>
        <fullName evidence="8">tRNase Z</fullName>
    </alternativeName>
</protein>
<sequence>MRTNWNLNTGGQLKINMKFEVLILGNSSATPMFDRHPTSQVLNFNEQLFLIDCGEGTQMQLSRYGIKSNRLGHIFISHLHGDHYLGLVGLLSSMHLVGRKSDLHLYGPAALKEILDIQFLHSETVLRYNLIFHPISPDEPGVIFENRTMKVSTFPLTHRIACTGFRFDEGPRARTLLGDVVQALNIPTVYYPAIKKGMDYVDENGNVYPADQLSLPAPKSRSYVYCSDTVRTADYLPYVQHADLMYHESTFLHDMVDRAKETFHTTALEAGEIAKETHARKLLLGHYSARYRDLNPLLEEARTAFPNTELSIEGKWFSV</sequence>
<dbReference type="PANTHER" id="PTHR46018:SF2">
    <property type="entry name" value="ZINC PHOSPHODIESTERASE ELAC PROTEIN 1"/>
    <property type="match status" value="1"/>
</dbReference>
<dbReference type="EMBL" id="RAPY01000006">
    <property type="protein sequence ID" value="RKE44304.1"/>
    <property type="molecule type" value="Genomic_DNA"/>
</dbReference>
<evidence type="ECO:0000256" key="3">
    <source>
        <dbReference type="ARBA" id="ARBA00022722"/>
    </source>
</evidence>
<comment type="cofactor">
    <cofactor evidence="8">
        <name>Zn(2+)</name>
        <dbReference type="ChEBI" id="CHEBI:29105"/>
    </cofactor>
    <text evidence="8">Binds 2 Zn(2+) ions.</text>
</comment>
<organism evidence="9 10">
    <name type="scientific">Sphingobacterium detergens</name>
    <dbReference type="NCBI Taxonomy" id="1145106"/>
    <lineage>
        <taxon>Bacteria</taxon>
        <taxon>Pseudomonadati</taxon>
        <taxon>Bacteroidota</taxon>
        <taxon>Sphingobacteriia</taxon>
        <taxon>Sphingobacteriales</taxon>
        <taxon>Sphingobacteriaceae</taxon>
        <taxon>Sphingobacterium</taxon>
    </lineage>
</organism>
<dbReference type="GO" id="GO:0042781">
    <property type="term" value="F:3'-tRNA processing endoribonuclease activity"/>
    <property type="evidence" value="ECO:0007669"/>
    <property type="project" value="UniProtKB-UniRule"/>
</dbReference>
<dbReference type="Proteomes" id="UP000286246">
    <property type="component" value="Unassembled WGS sequence"/>
</dbReference>
<evidence type="ECO:0000256" key="4">
    <source>
        <dbReference type="ARBA" id="ARBA00022723"/>
    </source>
</evidence>
<dbReference type="Gene3D" id="3.60.15.10">
    <property type="entry name" value="Ribonuclease Z/Hydroxyacylglutathione hydrolase-like"/>
    <property type="match status" value="1"/>
</dbReference>
<feature type="active site" description="Proton acceptor" evidence="8">
    <location>
        <position position="82"/>
    </location>
</feature>
<evidence type="ECO:0000256" key="1">
    <source>
        <dbReference type="ARBA" id="ARBA00011738"/>
    </source>
</evidence>
<keyword evidence="2 8" id="KW-0819">tRNA processing</keyword>
<feature type="binding site" evidence="8">
    <location>
        <position position="82"/>
    </location>
    <ligand>
        <name>Zn(2+)</name>
        <dbReference type="ChEBI" id="CHEBI:29105"/>
        <label>2</label>
        <note>catalytic</note>
    </ligand>
</feature>
<evidence type="ECO:0000256" key="7">
    <source>
        <dbReference type="ARBA" id="ARBA00022833"/>
    </source>
</evidence>
<dbReference type="NCBIfam" id="NF000801">
    <property type="entry name" value="PRK00055.1-3"/>
    <property type="match status" value="1"/>
</dbReference>
<comment type="function">
    <text evidence="8">Zinc phosphodiesterase, which displays some tRNA 3'-processing endonuclease activity. Probably involved in tRNA maturation, by removing a 3'-trailer from precursor tRNA.</text>
</comment>
<feature type="binding site" evidence="8">
    <location>
        <position position="228"/>
    </location>
    <ligand>
        <name>Zn(2+)</name>
        <dbReference type="ChEBI" id="CHEBI:29105"/>
        <label>1</label>
        <note>catalytic</note>
    </ligand>
</feature>
<comment type="subunit">
    <text evidence="1 8">Homodimer.</text>
</comment>
<dbReference type="CDD" id="cd07717">
    <property type="entry name" value="RNaseZ_ZiPD-like_MBL-fold"/>
    <property type="match status" value="1"/>
</dbReference>
<feature type="binding site" evidence="8">
    <location>
        <position position="80"/>
    </location>
    <ligand>
        <name>Zn(2+)</name>
        <dbReference type="ChEBI" id="CHEBI:29105"/>
        <label>1</label>
        <note>catalytic</note>
    </ligand>
</feature>
<evidence type="ECO:0000256" key="8">
    <source>
        <dbReference type="HAMAP-Rule" id="MF_01818"/>
    </source>
</evidence>
<evidence type="ECO:0000256" key="5">
    <source>
        <dbReference type="ARBA" id="ARBA00022759"/>
    </source>
</evidence>
<comment type="similarity">
    <text evidence="8">Belongs to the RNase Z family.</text>
</comment>
<dbReference type="InterPro" id="IPR036866">
    <property type="entry name" value="RibonucZ/Hydroxyglut_hydro"/>
</dbReference>
<feature type="binding site" evidence="8">
    <location>
        <position position="228"/>
    </location>
    <ligand>
        <name>Zn(2+)</name>
        <dbReference type="ChEBI" id="CHEBI:29105"/>
        <label>2</label>
        <note>catalytic</note>
    </ligand>
</feature>
<dbReference type="GO" id="GO:0008270">
    <property type="term" value="F:zinc ion binding"/>
    <property type="evidence" value="ECO:0007669"/>
    <property type="project" value="UniProtKB-UniRule"/>
</dbReference>
<keyword evidence="3 8" id="KW-0540">Nuclease</keyword>
<keyword evidence="5 8" id="KW-0255">Endonuclease</keyword>
<dbReference type="HAMAP" id="MF_01818">
    <property type="entry name" value="RNase_Z_BN"/>
    <property type="match status" value="1"/>
</dbReference>
<keyword evidence="10" id="KW-1185">Reference proteome</keyword>
<feature type="binding site" evidence="8">
    <location>
        <position position="158"/>
    </location>
    <ligand>
        <name>Zn(2+)</name>
        <dbReference type="ChEBI" id="CHEBI:29105"/>
        <label>1</label>
        <note>catalytic</note>
    </ligand>
</feature>
<dbReference type="EC" id="3.1.26.11" evidence="8"/>
<dbReference type="InterPro" id="IPR013471">
    <property type="entry name" value="RNase_Z/BN"/>
</dbReference>
<keyword evidence="6 8" id="KW-0378">Hydrolase</keyword>
<gene>
    <name evidence="8" type="primary">rnz</name>
    <name evidence="9" type="ORF">DFQ12_4771</name>
</gene>
<comment type="catalytic activity">
    <reaction evidence="8">
        <text>Endonucleolytic cleavage of RNA, removing extra 3' nucleotides from tRNA precursor, generating 3' termini of tRNAs. A 3'-hydroxy group is left at the tRNA terminus and a 5'-phosphoryl group is left at the trailer molecule.</text>
        <dbReference type="EC" id="3.1.26.11"/>
    </reaction>
</comment>